<evidence type="ECO:0000256" key="4">
    <source>
        <dbReference type="ARBA" id="ARBA00022741"/>
    </source>
</evidence>
<dbReference type="PANTHER" id="PTHR30153:SF2">
    <property type="entry name" value="REPLICATIVE DNA HELICASE"/>
    <property type="match status" value="1"/>
</dbReference>
<evidence type="ECO:0000256" key="6">
    <source>
        <dbReference type="ARBA" id="ARBA00022806"/>
    </source>
</evidence>
<dbReference type="InterPro" id="IPR003593">
    <property type="entry name" value="AAA+_ATPase"/>
</dbReference>
<keyword evidence="8" id="KW-0238">DNA-binding</keyword>
<keyword evidence="5 13" id="KW-0378">Hydrolase</keyword>
<dbReference type="FunFam" id="1.10.860.10:FF:000001">
    <property type="entry name" value="Replicative DNA helicase"/>
    <property type="match status" value="1"/>
</dbReference>
<dbReference type="Gene3D" id="1.10.860.10">
    <property type="entry name" value="DNAb Helicase, Chain A"/>
    <property type="match status" value="1"/>
</dbReference>
<dbReference type="PANTHER" id="PTHR30153">
    <property type="entry name" value="REPLICATIVE DNA HELICASE DNAB"/>
    <property type="match status" value="1"/>
</dbReference>
<organism evidence="13">
    <name type="scientific">bioreactor metagenome</name>
    <dbReference type="NCBI Taxonomy" id="1076179"/>
    <lineage>
        <taxon>unclassified sequences</taxon>
        <taxon>metagenomes</taxon>
        <taxon>ecological metagenomes</taxon>
    </lineage>
</organism>
<keyword evidence="4" id="KW-0547">Nucleotide-binding</keyword>
<protein>
    <recommendedName>
        <fullName evidence="10">DNA 5'-3' helicase</fullName>
        <ecNumber evidence="10">5.6.2.3</ecNumber>
    </recommendedName>
</protein>
<proteinExistence type="inferred from homology"/>
<evidence type="ECO:0000256" key="8">
    <source>
        <dbReference type="ARBA" id="ARBA00023125"/>
    </source>
</evidence>
<dbReference type="InterPro" id="IPR027417">
    <property type="entry name" value="P-loop_NTPase"/>
</dbReference>
<keyword evidence="3" id="KW-0235">DNA replication</keyword>
<dbReference type="PROSITE" id="PS51199">
    <property type="entry name" value="SF4_HELICASE"/>
    <property type="match status" value="1"/>
</dbReference>
<evidence type="ECO:0000313" key="13">
    <source>
        <dbReference type="EMBL" id="MPM53524.1"/>
    </source>
</evidence>
<comment type="caution">
    <text evidence="13">The sequence shown here is derived from an EMBL/GenBank/DDBJ whole genome shotgun (WGS) entry which is preliminary data.</text>
</comment>
<keyword evidence="6 13" id="KW-0347">Helicase</keyword>
<dbReference type="Pfam" id="PF00772">
    <property type="entry name" value="DnaB"/>
    <property type="match status" value="1"/>
</dbReference>
<evidence type="ECO:0000259" key="12">
    <source>
        <dbReference type="PROSITE" id="PS51199"/>
    </source>
</evidence>
<dbReference type="NCBIfam" id="TIGR00665">
    <property type="entry name" value="DnaB"/>
    <property type="match status" value="1"/>
</dbReference>
<dbReference type="GO" id="GO:0043139">
    <property type="term" value="F:5'-3' DNA helicase activity"/>
    <property type="evidence" value="ECO:0007669"/>
    <property type="project" value="UniProtKB-EC"/>
</dbReference>
<comment type="similarity">
    <text evidence="1">Belongs to the helicase family. DnaB subfamily.</text>
</comment>
<dbReference type="GO" id="GO:1990077">
    <property type="term" value="C:primosome complex"/>
    <property type="evidence" value="ECO:0007669"/>
    <property type="project" value="UniProtKB-KW"/>
</dbReference>
<dbReference type="InterPro" id="IPR007693">
    <property type="entry name" value="DNA_helicase_DnaB-like_N"/>
</dbReference>
<dbReference type="GO" id="GO:0016887">
    <property type="term" value="F:ATP hydrolysis activity"/>
    <property type="evidence" value="ECO:0007669"/>
    <property type="project" value="RHEA"/>
</dbReference>
<evidence type="ECO:0000256" key="5">
    <source>
        <dbReference type="ARBA" id="ARBA00022801"/>
    </source>
</evidence>
<keyword evidence="7" id="KW-0067">ATP-binding</keyword>
<evidence type="ECO:0000256" key="7">
    <source>
        <dbReference type="ARBA" id="ARBA00022840"/>
    </source>
</evidence>
<dbReference type="SUPFAM" id="SSF52540">
    <property type="entry name" value="P-loop containing nucleoside triphosphate hydrolases"/>
    <property type="match status" value="1"/>
</dbReference>
<name>A0A645AVE5_9ZZZZ</name>
<evidence type="ECO:0000256" key="1">
    <source>
        <dbReference type="ARBA" id="ARBA00008428"/>
    </source>
</evidence>
<dbReference type="InterPro" id="IPR007694">
    <property type="entry name" value="DNA_helicase_DnaB-like_C"/>
</dbReference>
<dbReference type="SUPFAM" id="SSF48024">
    <property type="entry name" value="N-terminal domain of DnaB helicase"/>
    <property type="match status" value="1"/>
</dbReference>
<dbReference type="GO" id="GO:0006269">
    <property type="term" value="P:DNA replication, synthesis of primer"/>
    <property type="evidence" value="ECO:0007669"/>
    <property type="project" value="UniProtKB-KW"/>
</dbReference>
<dbReference type="CDD" id="cd00984">
    <property type="entry name" value="DnaB_C"/>
    <property type="match status" value="1"/>
</dbReference>
<dbReference type="GO" id="GO:0005829">
    <property type="term" value="C:cytosol"/>
    <property type="evidence" value="ECO:0007669"/>
    <property type="project" value="TreeGrafter"/>
</dbReference>
<dbReference type="Pfam" id="PF03796">
    <property type="entry name" value="DnaB_C"/>
    <property type="match status" value="1"/>
</dbReference>
<evidence type="ECO:0000256" key="9">
    <source>
        <dbReference type="ARBA" id="ARBA00023235"/>
    </source>
</evidence>
<dbReference type="EC" id="5.6.2.3" evidence="10"/>
<dbReference type="NCBIfam" id="NF004384">
    <property type="entry name" value="PRK05748.1"/>
    <property type="match status" value="1"/>
</dbReference>
<reference evidence="13" key="1">
    <citation type="submission" date="2019-08" db="EMBL/GenBank/DDBJ databases">
        <authorList>
            <person name="Kucharzyk K."/>
            <person name="Murdoch R.W."/>
            <person name="Higgins S."/>
            <person name="Loffler F."/>
        </authorList>
    </citation>
    <scope>NUCLEOTIDE SEQUENCE</scope>
</reference>
<gene>
    <name evidence="13" type="primary">dnaC_34</name>
    <name evidence="13" type="ORF">SDC9_100292</name>
</gene>
<evidence type="ECO:0000256" key="11">
    <source>
        <dbReference type="ARBA" id="ARBA00048954"/>
    </source>
</evidence>
<dbReference type="AlphaFoldDB" id="A0A645AVE5"/>
<evidence type="ECO:0000256" key="2">
    <source>
        <dbReference type="ARBA" id="ARBA00022515"/>
    </source>
</evidence>
<dbReference type="InterPro" id="IPR007692">
    <property type="entry name" value="DNA_helicase_DnaB"/>
</dbReference>
<accession>A0A645AVE5</accession>
<dbReference type="InterPro" id="IPR036185">
    <property type="entry name" value="DNA_heli_DnaB-like_N_sf"/>
</dbReference>
<keyword evidence="9" id="KW-0413">Isomerase</keyword>
<dbReference type="InterPro" id="IPR016136">
    <property type="entry name" value="DNA_helicase_N/primase_C"/>
</dbReference>
<dbReference type="Gene3D" id="3.40.50.300">
    <property type="entry name" value="P-loop containing nucleotide triphosphate hydrolases"/>
    <property type="match status" value="1"/>
</dbReference>
<keyword evidence="2" id="KW-0639">Primosome</keyword>
<dbReference type="GO" id="GO:0003677">
    <property type="term" value="F:DNA binding"/>
    <property type="evidence" value="ECO:0007669"/>
    <property type="project" value="UniProtKB-KW"/>
</dbReference>
<comment type="catalytic activity">
    <reaction evidence="11">
        <text>ATP + H2O = ADP + phosphate + H(+)</text>
        <dbReference type="Rhea" id="RHEA:13065"/>
        <dbReference type="ChEBI" id="CHEBI:15377"/>
        <dbReference type="ChEBI" id="CHEBI:15378"/>
        <dbReference type="ChEBI" id="CHEBI:30616"/>
        <dbReference type="ChEBI" id="CHEBI:43474"/>
        <dbReference type="ChEBI" id="CHEBI:456216"/>
        <dbReference type="EC" id="5.6.2.3"/>
    </reaction>
</comment>
<dbReference type="GO" id="GO:0005524">
    <property type="term" value="F:ATP binding"/>
    <property type="evidence" value="ECO:0007669"/>
    <property type="project" value="UniProtKB-KW"/>
</dbReference>
<evidence type="ECO:0000256" key="3">
    <source>
        <dbReference type="ARBA" id="ARBA00022705"/>
    </source>
</evidence>
<sequence length="441" mass="49433">MNESALRRMPFSGEAEMSVLGALLLDSARLNELVTVLKTDDFYIEDNGAIYDTLLYMYNLGKSIDLITVIDELKARGLYEKVGGKEYLAKLLDLVPTSANILSYAKIVEEKSNLRKLITASDEIVDLCVNQTDDVSNILDLSEQKIFSILQGRNLRSFSTIREVATRTYDDLQKLSEGGASNTVATGFRDVDRLLSGINRTDLVILAARPGMGKTSFALNIAQNVARNTKKAVAIFSLEMSNEQLVARMLSSEAQIDNIKMRTGELSNDDWVKLGRAAYLLSTCEIYLDDSPGISVLEMKSKCRRLSNLGFVVIDYLQLMQSQRRTENRVQEISEISRSLKIMAKELNVPVLCLSQLSRGPDSRADKRPVLSDLRESGAIEQDADSVLFLYNDEKYNPDTEMRNMAECIVSKNRHGAVGKCDLAWTAQHTRFYTLDKTRKE</sequence>
<dbReference type="SMART" id="SM00382">
    <property type="entry name" value="AAA"/>
    <property type="match status" value="1"/>
</dbReference>
<evidence type="ECO:0000256" key="10">
    <source>
        <dbReference type="ARBA" id="ARBA00044969"/>
    </source>
</evidence>
<dbReference type="EMBL" id="VSSQ01014380">
    <property type="protein sequence ID" value="MPM53524.1"/>
    <property type="molecule type" value="Genomic_DNA"/>
</dbReference>
<feature type="domain" description="SF4 helicase" evidence="12">
    <location>
        <begin position="177"/>
        <end position="439"/>
    </location>
</feature>